<proteinExistence type="predicted"/>
<evidence type="ECO:0000313" key="2">
    <source>
        <dbReference type="EMBL" id="CAB4343153.1"/>
    </source>
</evidence>
<feature type="transmembrane region" description="Helical" evidence="1">
    <location>
        <begin position="311"/>
        <end position="333"/>
    </location>
</feature>
<protein>
    <submittedName>
        <fullName evidence="2">Unannotated protein</fullName>
    </submittedName>
</protein>
<feature type="transmembrane region" description="Helical" evidence="1">
    <location>
        <begin position="206"/>
        <end position="224"/>
    </location>
</feature>
<feature type="transmembrane region" description="Helical" evidence="1">
    <location>
        <begin position="345"/>
        <end position="367"/>
    </location>
</feature>
<feature type="transmembrane region" description="Helical" evidence="1">
    <location>
        <begin position="135"/>
        <end position="157"/>
    </location>
</feature>
<keyword evidence="1" id="KW-0812">Transmembrane</keyword>
<dbReference type="EMBL" id="CAFBPX010000158">
    <property type="protein sequence ID" value="CAB5036132.1"/>
    <property type="molecule type" value="Genomic_DNA"/>
</dbReference>
<keyword evidence="1" id="KW-0472">Membrane</keyword>
<feature type="transmembrane region" description="Helical" evidence="1">
    <location>
        <begin position="286"/>
        <end position="305"/>
    </location>
</feature>
<feature type="transmembrane region" description="Helical" evidence="1">
    <location>
        <begin position="256"/>
        <end position="279"/>
    </location>
</feature>
<accession>A0A6J5ZUU4</accession>
<dbReference type="EMBL" id="CAESAO010000056">
    <property type="protein sequence ID" value="CAB4343153.1"/>
    <property type="molecule type" value="Genomic_DNA"/>
</dbReference>
<organism evidence="2">
    <name type="scientific">freshwater metagenome</name>
    <dbReference type="NCBI Taxonomy" id="449393"/>
    <lineage>
        <taxon>unclassified sequences</taxon>
        <taxon>metagenomes</taxon>
        <taxon>ecological metagenomes</taxon>
    </lineage>
</organism>
<feature type="transmembrane region" description="Helical" evidence="1">
    <location>
        <begin position="18"/>
        <end position="36"/>
    </location>
</feature>
<dbReference type="AlphaFoldDB" id="A0A6J5ZUU4"/>
<evidence type="ECO:0000313" key="3">
    <source>
        <dbReference type="EMBL" id="CAB5036132.1"/>
    </source>
</evidence>
<name>A0A6J5ZUU4_9ZZZZ</name>
<keyword evidence="1" id="KW-1133">Transmembrane helix</keyword>
<sequence length="494" mass="54918">MSTTERNRDGGDERLERYVMIALIIVISVAVLVGLIEYQPPATFDTLSALNWSRDIWDGNLPNFASYRAPTEHPLMLAIGLLLQPFGDAAPQMFVALALIGYVALLISVFRFGVFVTGIFGGLVAIGLMATRLDVAWLAGVGFLDPPYAALICWAAYLEARRPRRGGIVWVLLIMAGLLRPEAWLLLGLYFLWVGYPLSWSGRFRILCYAAIAPLIWFATDWIVTGNPLFSMTATSRNAVDLGRSRPFSTLPYYTLYWTNSVLKLPLSILSAFGVVLAIQQRRKQLILPAILIATTWFSYLVIASGGLANVWRYILIAVVGLVLFATYAVTGWSKVERGSTFRKVWAGSALLLVIVGFGWTATHLNLSRIDEDVRRRRAITDQFRAIMTTPAVLRARRCGPVSVPNQKLLPEAKWSFRLDPPEIIPRSDLTVPVQKEGVAILINPAYESRPDLNVNEYAVDNGWEALQIPPPGFKFLSSNEYFLAYGRCAPGSQ</sequence>
<feature type="transmembrane region" description="Helical" evidence="1">
    <location>
        <begin position="95"/>
        <end position="128"/>
    </location>
</feature>
<feature type="transmembrane region" description="Helical" evidence="1">
    <location>
        <begin position="169"/>
        <end position="194"/>
    </location>
</feature>
<gene>
    <name evidence="2" type="ORF">UFOPK3522_00799</name>
    <name evidence="3" type="ORF">UFOPK4175_00893</name>
</gene>
<reference evidence="2" key="1">
    <citation type="submission" date="2020-05" db="EMBL/GenBank/DDBJ databases">
        <authorList>
            <person name="Chiriac C."/>
            <person name="Salcher M."/>
            <person name="Ghai R."/>
            <person name="Kavagutti S V."/>
        </authorList>
    </citation>
    <scope>NUCLEOTIDE SEQUENCE</scope>
</reference>
<evidence type="ECO:0000256" key="1">
    <source>
        <dbReference type="SAM" id="Phobius"/>
    </source>
</evidence>